<proteinExistence type="predicted"/>
<keyword evidence="1" id="KW-0472">Membrane</keyword>
<keyword evidence="3" id="KW-1185">Reference proteome</keyword>
<evidence type="ECO:0000256" key="1">
    <source>
        <dbReference type="SAM" id="Phobius"/>
    </source>
</evidence>
<dbReference type="EMBL" id="ADVG01000001">
    <property type="protein sequence ID" value="EFH88134.1"/>
    <property type="molecule type" value="Genomic_DNA"/>
</dbReference>
<dbReference type="Proteomes" id="UP000004508">
    <property type="component" value="Unassembled WGS sequence"/>
</dbReference>
<feature type="transmembrane region" description="Helical" evidence="1">
    <location>
        <begin position="19"/>
        <end position="42"/>
    </location>
</feature>
<comment type="caution">
    <text evidence="2">The sequence shown here is derived from an EMBL/GenBank/DDBJ whole genome shotgun (WGS) entry which is preliminary data.</text>
</comment>
<evidence type="ECO:0000313" key="3">
    <source>
        <dbReference type="Proteomes" id="UP000004508"/>
    </source>
</evidence>
<sequence length="48" mass="5522">MSECLILTHIFLEDLQKPIAMNVFANSFILLTILSFYALLIAKMHHIC</sequence>
<gene>
    <name evidence="2" type="ORF">Krac_9534</name>
</gene>
<protein>
    <submittedName>
        <fullName evidence="2">Uncharacterized protein</fullName>
    </submittedName>
</protein>
<keyword evidence="1" id="KW-0812">Transmembrane</keyword>
<keyword evidence="1" id="KW-1133">Transmembrane helix</keyword>
<evidence type="ECO:0000313" key="2">
    <source>
        <dbReference type="EMBL" id="EFH88134.1"/>
    </source>
</evidence>
<reference evidence="2 3" key="1">
    <citation type="journal article" date="2011" name="Stand. Genomic Sci.">
        <title>Non-contiguous finished genome sequence and contextual data of the filamentous soil bacterium Ktedonobacter racemifer type strain (SOSP1-21).</title>
        <authorList>
            <person name="Chang Y.J."/>
            <person name="Land M."/>
            <person name="Hauser L."/>
            <person name="Chertkov O."/>
            <person name="Del Rio T.G."/>
            <person name="Nolan M."/>
            <person name="Copeland A."/>
            <person name="Tice H."/>
            <person name="Cheng J.F."/>
            <person name="Lucas S."/>
            <person name="Han C."/>
            <person name="Goodwin L."/>
            <person name="Pitluck S."/>
            <person name="Ivanova N."/>
            <person name="Ovchinikova G."/>
            <person name="Pati A."/>
            <person name="Chen A."/>
            <person name="Palaniappan K."/>
            <person name="Mavromatis K."/>
            <person name="Liolios K."/>
            <person name="Brettin T."/>
            <person name="Fiebig A."/>
            <person name="Rohde M."/>
            <person name="Abt B."/>
            <person name="Goker M."/>
            <person name="Detter J.C."/>
            <person name="Woyke T."/>
            <person name="Bristow J."/>
            <person name="Eisen J.A."/>
            <person name="Markowitz V."/>
            <person name="Hugenholtz P."/>
            <person name="Kyrpides N.C."/>
            <person name="Klenk H.P."/>
            <person name="Lapidus A."/>
        </authorList>
    </citation>
    <scope>NUCLEOTIDE SEQUENCE [LARGE SCALE GENOMIC DNA]</scope>
    <source>
        <strain evidence="3">DSM 44963</strain>
    </source>
</reference>
<organism evidence="2 3">
    <name type="scientific">Ktedonobacter racemifer DSM 44963</name>
    <dbReference type="NCBI Taxonomy" id="485913"/>
    <lineage>
        <taxon>Bacteria</taxon>
        <taxon>Bacillati</taxon>
        <taxon>Chloroflexota</taxon>
        <taxon>Ktedonobacteria</taxon>
        <taxon>Ktedonobacterales</taxon>
        <taxon>Ktedonobacteraceae</taxon>
        <taxon>Ktedonobacter</taxon>
    </lineage>
</organism>
<name>D6TCM0_KTERA</name>
<dbReference type="AlphaFoldDB" id="D6TCM0"/>
<dbReference type="InParanoid" id="D6TCM0"/>
<accession>D6TCM0</accession>